<reference evidence="2" key="1">
    <citation type="submission" date="2017-10" db="EMBL/GenBank/DDBJ databases">
        <title>Rapid genome shrinkage in a self-fertile nematode reveals novel sperm competition proteins.</title>
        <authorList>
            <person name="Yin D."/>
            <person name="Schwarz E.M."/>
            <person name="Thomas C.G."/>
            <person name="Felde R.L."/>
            <person name="Korf I.F."/>
            <person name="Cutter A.D."/>
            <person name="Schartner C.M."/>
            <person name="Ralston E.J."/>
            <person name="Meyer B.J."/>
            <person name="Haag E.S."/>
        </authorList>
    </citation>
    <scope>NUCLEOTIDE SEQUENCE [LARGE SCALE GENOMIC DNA]</scope>
    <source>
        <strain evidence="2">JU1422</strain>
    </source>
</reference>
<gene>
    <name evidence="1" type="ORF">B9Z55_027947</name>
</gene>
<evidence type="ECO:0000313" key="2">
    <source>
        <dbReference type="Proteomes" id="UP000230233"/>
    </source>
</evidence>
<evidence type="ECO:0000313" key="1">
    <source>
        <dbReference type="EMBL" id="PIC13055.1"/>
    </source>
</evidence>
<protein>
    <submittedName>
        <fullName evidence="1">Uncharacterized protein</fullName>
    </submittedName>
</protein>
<accession>A0A2G5SDA1</accession>
<sequence length="72" mass="8720">MLLAFLVQGEDTQVLLYSTMVENWEESYEIPRESYLFALSHSYLFFFFSVHHHERWLPSFFNICFIFSDEAL</sequence>
<organism evidence="1 2">
    <name type="scientific">Caenorhabditis nigoni</name>
    <dbReference type="NCBI Taxonomy" id="1611254"/>
    <lineage>
        <taxon>Eukaryota</taxon>
        <taxon>Metazoa</taxon>
        <taxon>Ecdysozoa</taxon>
        <taxon>Nematoda</taxon>
        <taxon>Chromadorea</taxon>
        <taxon>Rhabditida</taxon>
        <taxon>Rhabditina</taxon>
        <taxon>Rhabditomorpha</taxon>
        <taxon>Rhabditoidea</taxon>
        <taxon>Rhabditidae</taxon>
        <taxon>Peloderinae</taxon>
        <taxon>Caenorhabditis</taxon>
    </lineage>
</organism>
<name>A0A2G5SDA1_9PELO</name>
<proteinExistence type="predicted"/>
<keyword evidence="2" id="KW-1185">Reference proteome</keyword>
<dbReference type="Proteomes" id="UP000230233">
    <property type="component" value="Unassembled WGS sequence"/>
</dbReference>
<dbReference type="EMBL" id="PDUG01000015">
    <property type="protein sequence ID" value="PIC13055.1"/>
    <property type="molecule type" value="Genomic_DNA"/>
</dbReference>
<dbReference type="AlphaFoldDB" id="A0A2G5SDA1"/>
<comment type="caution">
    <text evidence="1">The sequence shown here is derived from an EMBL/GenBank/DDBJ whole genome shotgun (WGS) entry which is preliminary data.</text>
</comment>